<evidence type="ECO:0000256" key="1">
    <source>
        <dbReference type="RuleBase" id="RU003682"/>
    </source>
</evidence>
<keyword evidence="1" id="KW-0479">Metal-binding</keyword>
<dbReference type="Pfam" id="PF03171">
    <property type="entry name" value="2OG-FeII_Oxy"/>
    <property type="match status" value="1"/>
</dbReference>
<keyword evidence="1" id="KW-0408">Iron</keyword>
<dbReference type="Proteomes" id="UP000596742">
    <property type="component" value="Unassembled WGS sequence"/>
</dbReference>
<evidence type="ECO:0000259" key="2">
    <source>
        <dbReference type="PROSITE" id="PS51471"/>
    </source>
</evidence>
<evidence type="ECO:0000313" key="3">
    <source>
        <dbReference type="EMBL" id="VDI69900.1"/>
    </source>
</evidence>
<dbReference type="InterPro" id="IPR050231">
    <property type="entry name" value="Iron_ascorbate_oxido_reductase"/>
</dbReference>
<gene>
    <name evidence="3" type="ORF">MGAL_10B061363</name>
</gene>
<sequence>MSTFQLPIIDLSKSKTNRDELSKQIIEALESVGFLYIDNVEGIDFEKMFQCCKWFFNQPIDKKRKIMRNFWNPDSKNIYRGYFPVVEGEPSRKEGFEFGRDVSLENKSIDPENWFYERTPWPEEDGTFPFKEFMQAQYEVVHSAAMEILRLTAKALGVEETAFIHLFKENPCSTFRMMHYPPWDGPPPPNARIEDGKILTTPDHSDSNFLTLLCLFNYEGLEVVGPDGNWIPVAPRENSFVMNIGDLFSRMMNGRFKATRHRVLDIGIDRYSVPFFLEPAYESDIGVNYMSQYIKGGPEHIPEKYGHYMVNMVKYVRKYFEYKVLPDFENVKEKYYGKGQKDI</sequence>
<dbReference type="PRINTS" id="PR00682">
    <property type="entry name" value="IPNSYNTHASE"/>
</dbReference>
<dbReference type="PROSITE" id="PS51471">
    <property type="entry name" value="FE2OG_OXY"/>
    <property type="match status" value="1"/>
</dbReference>
<dbReference type="SUPFAM" id="SSF51197">
    <property type="entry name" value="Clavaminate synthase-like"/>
    <property type="match status" value="1"/>
</dbReference>
<dbReference type="EMBL" id="UYJE01009096">
    <property type="protein sequence ID" value="VDI69900.1"/>
    <property type="molecule type" value="Genomic_DNA"/>
</dbReference>
<dbReference type="InterPro" id="IPR005123">
    <property type="entry name" value="Oxoglu/Fe-dep_dioxygenase_dom"/>
</dbReference>
<dbReference type="InterPro" id="IPR026992">
    <property type="entry name" value="DIOX_N"/>
</dbReference>
<dbReference type="InterPro" id="IPR027443">
    <property type="entry name" value="IPNS-like_sf"/>
</dbReference>
<protein>
    <recommendedName>
        <fullName evidence="2">Fe2OG dioxygenase domain-containing protein</fullName>
    </recommendedName>
</protein>
<name>A0A8B6GWM6_MYTGA</name>
<comment type="caution">
    <text evidence="3">The sequence shown here is derived from an EMBL/GenBank/DDBJ whole genome shotgun (WGS) entry which is preliminary data.</text>
</comment>
<proteinExistence type="inferred from homology"/>
<dbReference type="GO" id="GO:0046872">
    <property type="term" value="F:metal ion binding"/>
    <property type="evidence" value="ECO:0007669"/>
    <property type="project" value="UniProtKB-KW"/>
</dbReference>
<reference evidence="3" key="1">
    <citation type="submission" date="2018-11" db="EMBL/GenBank/DDBJ databases">
        <authorList>
            <person name="Alioto T."/>
            <person name="Alioto T."/>
        </authorList>
    </citation>
    <scope>NUCLEOTIDE SEQUENCE</scope>
</reference>
<keyword evidence="4" id="KW-1185">Reference proteome</keyword>
<dbReference type="Gene3D" id="2.60.120.330">
    <property type="entry name" value="B-lactam Antibiotic, Isopenicillin N Synthase, Chain"/>
    <property type="match status" value="1"/>
</dbReference>
<dbReference type="GO" id="GO:0016491">
    <property type="term" value="F:oxidoreductase activity"/>
    <property type="evidence" value="ECO:0007669"/>
    <property type="project" value="UniProtKB-KW"/>
</dbReference>
<dbReference type="OrthoDB" id="288590at2759"/>
<dbReference type="PANTHER" id="PTHR47990">
    <property type="entry name" value="2-OXOGLUTARATE (2OG) AND FE(II)-DEPENDENT OXYGENASE SUPERFAMILY PROTEIN-RELATED"/>
    <property type="match status" value="1"/>
</dbReference>
<feature type="domain" description="Fe2OG dioxygenase" evidence="2">
    <location>
        <begin position="168"/>
        <end position="279"/>
    </location>
</feature>
<comment type="similarity">
    <text evidence="1">Belongs to the iron/ascorbate-dependent oxidoreductase family.</text>
</comment>
<dbReference type="InterPro" id="IPR044861">
    <property type="entry name" value="IPNS-like_FE2OG_OXY"/>
</dbReference>
<keyword evidence="1" id="KW-0560">Oxidoreductase</keyword>
<accession>A0A8B6GWM6</accession>
<organism evidence="3 4">
    <name type="scientific">Mytilus galloprovincialis</name>
    <name type="common">Mediterranean mussel</name>
    <dbReference type="NCBI Taxonomy" id="29158"/>
    <lineage>
        <taxon>Eukaryota</taxon>
        <taxon>Metazoa</taxon>
        <taxon>Spiralia</taxon>
        <taxon>Lophotrochozoa</taxon>
        <taxon>Mollusca</taxon>
        <taxon>Bivalvia</taxon>
        <taxon>Autobranchia</taxon>
        <taxon>Pteriomorphia</taxon>
        <taxon>Mytilida</taxon>
        <taxon>Mytiloidea</taxon>
        <taxon>Mytilidae</taxon>
        <taxon>Mytilinae</taxon>
        <taxon>Mytilus</taxon>
    </lineage>
</organism>
<dbReference type="AlphaFoldDB" id="A0A8B6GWM6"/>
<evidence type="ECO:0000313" key="4">
    <source>
        <dbReference type="Proteomes" id="UP000596742"/>
    </source>
</evidence>
<dbReference type="Pfam" id="PF14226">
    <property type="entry name" value="DIOX_N"/>
    <property type="match status" value="1"/>
</dbReference>